<comment type="caution">
    <text evidence="1">The sequence shown here is derived from an EMBL/GenBank/DDBJ whole genome shotgun (WGS) entry which is preliminary data.</text>
</comment>
<dbReference type="STRING" id="326474.AWB65_00838"/>
<name>A0A158FEJ6_9BURK</name>
<gene>
    <name evidence="1" type="ORF">AWB65_00838</name>
</gene>
<dbReference type="Proteomes" id="UP000054977">
    <property type="component" value="Unassembled WGS sequence"/>
</dbReference>
<accession>A0A158FEJ6</accession>
<dbReference type="OrthoDB" id="9927848at2"/>
<keyword evidence="2" id="KW-1185">Reference proteome</keyword>
<proteinExistence type="predicted"/>
<sequence>MGAVIVAVVFVIATIAGPQVVSDAARSQVERVVSQTATPATNTVASASD</sequence>
<reference evidence="1" key="1">
    <citation type="submission" date="2016-01" db="EMBL/GenBank/DDBJ databases">
        <authorList>
            <person name="Peeters C."/>
        </authorList>
    </citation>
    <scope>NUCLEOTIDE SEQUENCE [LARGE SCALE GENOMIC DNA]</scope>
    <source>
        <strain evidence="1">LMG 22934</strain>
    </source>
</reference>
<organism evidence="1 2">
    <name type="scientific">Caballeronia humi</name>
    <dbReference type="NCBI Taxonomy" id="326474"/>
    <lineage>
        <taxon>Bacteria</taxon>
        <taxon>Pseudomonadati</taxon>
        <taxon>Pseudomonadota</taxon>
        <taxon>Betaproteobacteria</taxon>
        <taxon>Burkholderiales</taxon>
        <taxon>Burkholderiaceae</taxon>
        <taxon>Caballeronia</taxon>
    </lineage>
</organism>
<dbReference type="AlphaFoldDB" id="A0A158FEJ6"/>
<evidence type="ECO:0000313" key="1">
    <source>
        <dbReference type="EMBL" id="SAL18224.1"/>
    </source>
</evidence>
<dbReference type="RefSeq" id="WP_159907519.1">
    <property type="nucleotide sequence ID" value="NZ_FCNW02000002.1"/>
</dbReference>
<evidence type="ECO:0000313" key="2">
    <source>
        <dbReference type="Proteomes" id="UP000054977"/>
    </source>
</evidence>
<protein>
    <submittedName>
        <fullName evidence="1">Uncharacterized protein</fullName>
    </submittedName>
</protein>
<dbReference type="EMBL" id="FCNW02000002">
    <property type="protein sequence ID" value="SAL18224.1"/>
    <property type="molecule type" value="Genomic_DNA"/>
</dbReference>